<evidence type="ECO:0000256" key="2">
    <source>
        <dbReference type="ARBA" id="ARBA00022487"/>
    </source>
</evidence>
<reference evidence="7" key="1">
    <citation type="submission" date="2016-05" db="EMBL/GenBank/DDBJ databases">
        <title>Comparative genomics of biotechnologically important yeasts.</title>
        <authorList>
            <consortium name="DOE Joint Genome Institute"/>
            <person name="Riley R."/>
            <person name="Haridas S."/>
            <person name="Wolfe K.H."/>
            <person name="Lopes M.R."/>
            <person name="Hittinger C.T."/>
            <person name="Goker M."/>
            <person name="Salamov A."/>
            <person name="Wisecaver J."/>
            <person name="Long T.M."/>
            <person name="Aerts A.L."/>
            <person name="Barry K."/>
            <person name="Choi C."/>
            <person name="Clum A."/>
            <person name="Coughlan A.Y."/>
            <person name="Deshpande S."/>
            <person name="Douglass A.P."/>
            <person name="Hanson S.J."/>
            <person name="Klenk H.-P."/>
            <person name="Labutti K."/>
            <person name="Lapidus A."/>
            <person name="Lindquist E."/>
            <person name="Lipzen A."/>
            <person name="Meier-Kolthoff J.P."/>
            <person name="Ohm R.A."/>
            <person name="Otillar R.P."/>
            <person name="Pangilinan J."/>
            <person name="Peng Y."/>
            <person name="Rokas A."/>
            <person name="Rosa C.A."/>
            <person name="Scheuner C."/>
            <person name="Sibirny A.A."/>
            <person name="Slot J.C."/>
            <person name="Stielow J.B."/>
            <person name="Sun H."/>
            <person name="Kurtzman C.P."/>
            <person name="Blackwell M."/>
            <person name="Grigoriev I.V."/>
            <person name="Jeffries T.W."/>
        </authorList>
    </citation>
    <scope>NUCLEOTIDE SEQUENCE [LARGE SCALE GENOMIC DNA]</scope>
    <source>
        <strain evidence="7">NRRL Y-1933</strain>
    </source>
</reference>
<dbReference type="GO" id="GO:0006641">
    <property type="term" value="P:triglyceride metabolic process"/>
    <property type="evidence" value="ECO:0007669"/>
    <property type="project" value="EnsemblFungi"/>
</dbReference>
<dbReference type="InterPro" id="IPR012020">
    <property type="entry name" value="ABHD4"/>
</dbReference>
<dbReference type="Pfam" id="PF00561">
    <property type="entry name" value="Abhydrolase_1"/>
    <property type="match status" value="1"/>
</dbReference>
<dbReference type="GO" id="GO:0051793">
    <property type="term" value="P:medium-chain fatty acid catabolic process"/>
    <property type="evidence" value="ECO:0007669"/>
    <property type="project" value="TreeGrafter"/>
</dbReference>
<dbReference type="EMBL" id="KV454538">
    <property type="protein sequence ID" value="ODV70180.1"/>
    <property type="molecule type" value="Genomic_DNA"/>
</dbReference>
<dbReference type="STRING" id="984485.A0A1E4RSC3"/>
<dbReference type="SUPFAM" id="SSF53474">
    <property type="entry name" value="alpha/beta-Hydrolases"/>
    <property type="match status" value="1"/>
</dbReference>
<dbReference type="PANTHER" id="PTHR10794:SF63">
    <property type="entry name" value="ALPHA_BETA HYDROLASE 1, ISOFORM A"/>
    <property type="match status" value="1"/>
</dbReference>
<keyword evidence="7" id="KW-1185">Reference proteome</keyword>
<feature type="active site" description="Charge relay system" evidence="4">
    <location>
        <position position="376"/>
    </location>
</feature>
<dbReference type="InterPro" id="IPR050960">
    <property type="entry name" value="AB_hydrolase_4_sf"/>
</dbReference>
<keyword evidence="2" id="KW-0719">Serine esterase</keyword>
<protein>
    <submittedName>
        <fullName evidence="6">AB-hydrolase YheT</fullName>
    </submittedName>
</protein>
<accession>A0A1E4RSC3</accession>
<evidence type="ECO:0000313" key="7">
    <source>
        <dbReference type="Proteomes" id="UP000095085"/>
    </source>
</evidence>
<evidence type="ECO:0000256" key="4">
    <source>
        <dbReference type="PIRSR" id="PIRSR005211-1"/>
    </source>
</evidence>
<feature type="active site" description="Charge relay system" evidence="4">
    <location>
        <position position="405"/>
    </location>
</feature>
<evidence type="ECO:0000256" key="3">
    <source>
        <dbReference type="ARBA" id="ARBA00022801"/>
    </source>
</evidence>
<dbReference type="InterPro" id="IPR000952">
    <property type="entry name" value="AB_hydrolase_4_CS"/>
</dbReference>
<evidence type="ECO:0000313" key="6">
    <source>
        <dbReference type="EMBL" id="ODV70180.1"/>
    </source>
</evidence>
<dbReference type="OrthoDB" id="5954035at2759"/>
<name>A0A1E4RSC3_9ASCO</name>
<dbReference type="AlphaFoldDB" id="A0A1E4RSC3"/>
<dbReference type="InterPro" id="IPR029058">
    <property type="entry name" value="AB_hydrolase_fold"/>
</dbReference>
<gene>
    <name evidence="6" type="ORF">HYPBUDRAFT_146543</name>
</gene>
<dbReference type="GO" id="GO:0051792">
    <property type="term" value="P:medium-chain fatty acid biosynthetic process"/>
    <property type="evidence" value="ECO:0007669"/>
    <property type="project" value="EnsemblFungi"/>
</dbReference>
<proteinExistence type="inferred from homology"/>
<dbReference type="RefSeq" id="XP_020079247.1">
    <property type="nucleotide sequence ID" value="XM_020219969.1"/>
</dbReference>
<dbReference type="GO" id="GO:0004806">
    <property type="term" value="F:triacylglycerol lipase activity"/>
    <property type="evidence" value="ECO:0007669"/>
    <property type="project" value="EnsemblFungi"/>
</dbReference>
<dbReference type="PROSITE" id="PS01133">
    <property type="entry name" value="UPF0017"/>
    <property type="match status" value="1"/>
</dbReference>
<keyword evidence="3 6" id="KW-0378">Hydrolase</keyword>
<dbReference type="Gene3D" id="3.40.50.1820">
    <property type="entry name" value="alpha/beta hydrolase"/>
    <property type="match status" value="1"/>
</dbReference>
<organism evidence="6 7">
    <name type="scientific">Hyphopichia burtonii NRRL Y-1933</name>
    <dbReference type="NCBI Taxonomy" id="984485"/>
    <lineage>
        <taxon>Eukaryota</taxon>
        <taxon>Fungi</taxon>
        <taxon>Dikarya</taxon>
        <taxon>Ascomycota</taxon>
        <taxon>Saccharomycotina</taxon>
        <taxon>Pichiomycetes</taxon>
        <taxon>Debaryomycetaceae</taxon>
        <taxon>Hyphopichia</taxon>
    </lineage>
</organism>
<evidence type="ECO:0000256" key="1">
    <source>
        <dbReference type="ARBA" id="ARBA00010884"/>
    </source>
</evidence>
<dbReference type="GeneID" id="30994519"/>
<dbReference type="Proteomes" id="UP000095085">
    <property type="component" value="Unassembled WGS sequence"/>
</dbReference>
<dbReference type="GO" id="GO:0008126">
    <property type="term" value="F:acetylesterase activity"/>
    <property type="evidence" value="ECO:0007669"/>
    <property type="project" value="TreeGrafter"/>
</dbReference>
<evidence type="ECO:0000259" key="5">
    <source>
        <dbReference type="Pfam" id="PF00561"/>
    </source>
</evidence>
<dbReference type="PANTHER" id="PTHR10794">
    <property type="entry name" value="ABHYDROLASE DOMAIN-CONTAINING PROTEIN"/>
    <property type="match status" value="1"/>
</dbReference>
<sequence length="458" mass="52846">MVLSYLKSYVTNTVPQKPVPFVNKQDQTEAGLPDIIKQSVKELSEGYSYWLYPFLSSGHLQTAYTAVRKFENRDEVCYKRRLMTVEDIRYKVNDDELPYDRWEGQSTFAIDYVVAPGNEDKEHERFKPESQVLDLPPRTEYLDPSKEQSLLDDESKPLVIALHGLSGGSFESYLRAFVHKITQEPYGFDALVLNSRGCANHTITSPQLFCGLWTNDLRYLINEHILKKWPNKRIYLIGFSLGGAIIANYLGQEYDAVSKNIKASIIVSSPWSFPDSSYRLQESLLGNRLYSPAMCQNLLKLLKNHYEGHLKYDNVVDDYHKNPESYKVEKLKDFDDNFTSRLFGFNCADEYYRHASPSNRISKIRVPTILLNSQDDPIASYKSLPETEIKLNPYTVLIGTTIGGHLGWFDYKGDRWYAEPASNLFKELDKNWEINEKALKSSDLPLVEPTWKYDRIVS</sequence>
<dbReference type="PIRSF" id="PIRSF005211">
    <property type="entry name" value="Ab_hydro_YheT"/>
    <property type="match status" value="1"/>
</dbReference>
<dbReference type="GO" id="GO:0047372">
    <property type="term" value="F:monoacylglycerol lipase activity"/>
    <property type="evidence" value="ECO:0007669"/>
    <property type="project" value="EnsemblFungi"/>
</dbReference>
<dbReference type="InterPro" id="IPR000073">
    <property type="entry name" value="AB_hydrolase_1"/>
</dbReference>
<feature type="domain" description="AB hydrolase-1" evidence="5">
    <location>
        <begin position="157"/>
        <end position="386"/>
    </location>
</feature>
<comment type="similarity">
    <text evidence="1">Belongs to the AB hydrolase superfamily. AB hydrolase 4 family.</text>
</comment>
<feature type="active site" description="Charge relay system" evidence="4">
    <location>
        <position position="240"/>
    </location>
</feature>